<gene>
    <name evidence="10" type="ORF">GPECTOR_16g591</name>
</gene>
<evidence type="ECO:0000256" key="2">
    <source>
        <dbReference type="ARBA" id="ARBA00022448"/>
    </source>
</evidence>
<keyword evidence="4 8" id="KW-1133">Transmembrane helix</keyword>
<dbReference type="Pfam" id="PF19055">
    <property type="entry name" value="ABC2_membrane_7"/>
    <property type="match status" value="1"/>
</dbReference>
<feature type="domain" description="ABC transporter family G" evidence="9">
    <location>
        <begin position="504"/>
        <end position="708"/>
    </location>
</feature>
<feature type="compositionally biased region" description="Low complexity" evidence="7">
    <location>
        <begin position="446"/>
        <end position="462"/>
    </location>
</feature>
<feature type="compositionally biased region" description="Gly residues" evidence="7">
    <location>
        <begin position="113"/>
        <end position="122"/>
    </location>
</feature>
<evidence type="ECO:0000259" key="9">
    <source>
        <dbReference type="Pfam" id="PF19055"/>
    </source>
</evidence>
<keyword evidence="3 8" id="KW-0812">Transmembrane</keyword>
<feature type="region of interest" description="Disordered" evidence="7">
    <location>
        <begin position="80"/>
        <end position="144"/>
    </location>
</feature>
<dbReference type="Pfam" id="PF12796">
    <property type="entry name" value="Ank_2"/>
    <property type="match status" value="1"/>
</dbReference>
<keyword evidence="11" id="KW-1185">Reference proteome</keyword>
<reference evidence="11" key="1">
    <citation type="journal article" date="2016" name="Nat. Commun.">
        <title>The Gonium pectorale genome demonstrates co-option of cell cycle regulation during the evolution of multicellularity.</title>
        <authorList>
            <person name="Hanschen E.R."/>
            <person name="Marriage T.N."/>
            <person name="Ferris P.J."/>
            <person name="Hamaji T."/>
            <person name="Toyoda A."/>
            <person name="Fujiyama A."/>
            <person name="Neme R."/>
            <person name="Noguchi H."/>
            <person name="Minakuchi Y."/>
            <person name="Suzuki M."/>
            <person name="Kawai-Toyooka H."/>
            <person name="Smith D.R."/>
            <person name="Sparks H."/>
            <person name="Anderson J."/>
            <person name="Bakaric R."/>
            <person name="Luria V."/>
            <person name="Karger A."/>
            <person name="Kirschner M.W."/>
            <person name="Durand P.M."/>
            <person name="Michod R.E."/>
            <person name="Nozaki H."/>
            <person name="Olson B.J."/>
        </authorList>
    </citation>
    <scope>NUCLEOTIDE SEQUENCE [LARGE SCALE GENOMIC DNA]</scope>
    <source>
        <strain evidence="11">NIES-2863</strain>
    </source>
</reference>
<name>A0A150GKV2_GONPE</name>
<feature type="transmembrane region" description="Helical" evidence="8">
    <location>
        <begin position="623"/>
        <end position="642"/>
    </location>
</feature>
<keyword evidence="2" id="KW-0813">Transport</keyword>
<feature type="transmembrane region" description="Helical" evidence="8">
    <location>
        <begin position="654"/>
        <end position="672"/>
    </location>
</feature>
<comment type="caution">
    <text evidence="10">The sequence shown here is derived from an EMBL/GenBank/DDBJ whole genome shotgun (WGS) entry which is preliminary data.</text>
</comment>
<evidence type="ECO:0000313" key="10">
    <source>
        <dbReference type="EMBL" id="KXZ50417.1"/>
    </source>
</evidence>
<accession>A0A150GKV2</accession>
<feature type="repeat" description="ANK" evidence="6">
    <location>
        <begin position="884"/>
        <end position="916"/>
    </location>
</feature>
<feature type="transmembrane region" description="Helical" evidence="8">
    <location>
        <begin position="548"/>
        <end position="570"/>
    </location>
</feature>
<evidence type="ECO:0000256" key="7">
    <source>
        <dbReference type="SAM" id="MobiDB-lite"/>
    </source>
</evidence>
<dbReference type="InterPro" id="IPR002110">
    <property type="entry name" value="Ankyrin_rpt"/>
</dbReference>
<evidence type="ECO:0000256" key="4">
    <source>
        <dbReference type="ARBA" id="ARBA00022989"/>
    </source>
</evidence>
<dbReference type="PANTHER" id="PTHR48041">
    <property type="entry name" value="ABC TRANSPORTER G FAMILY MEMBER 28"/>
    <property type="match status" value="1"/>
</dbReference>
<dbReference type="GO" id="GO:0016020">
    <property type="term" value="C:membrane"/>
    <property type="evidence" value="ECO:0007669"/>
    <property type="project" value="UniProtKB-SubCell"/>
</dbReference>
<dbReference type="Proteomes" id="UP000075714">
    <property type="component" value="Unassembled WGS sequence"/>
</dbReference>
<dbReference type="InterPro" id="IPR050352">
    <property type="entry name" value="ABCG_transporters"/>
</dbReference>
<dbReference type="SUPFAM" id="SSF48403">
    <property type="entry name" value="Ankyrin repeat"/>
    <property type="match status" value="1"/>
</dbReference>
<feature type="region of interest" description="Disordered" evidence="7">
    <location>
        <begin position="446"/>
        <end position="484"/>
    </location>
</feature>
<dbReference type="PROSITE" id="PS50297">
    <property type="entry name" value="ANK_REP_REGION"/>
    <property type="match status" value="2"/>
</dbReference>
<evidence type="ECO:0000313" key="11">
    <source>
        <dbReference type="Proteomes" id="UP000075714"/>
    </source>
</evidence>
<evidence type="ECO:0000256" key="6">
    <source>
        <dbReference type="PROSITE-ProRule" id="PRU00023"/>
    </source>
</evidence>
<evidence type="ECO:0000256" key="5">
    <source>
        <dbReference type="ARBA" id="ARBA00023136"/>
    </source>
</evidence>
<organism evidence="10 11">
    <name type="scientific">Gonium pectorale</name>
    <name type="common">Green alga</name>
    <dbReference type="NCBI Taxonomy" id="33097"/>
    <lineage>
        <taxon>Eukaryota</taxon>
        <taxon>Viridiplantae</taxon>
        <taxon>Chlorophyta</taxon>
        <taxon>core chlorophytes</taxon>
        <taxon>Chlorophyceae</taxon>
        <taxon>CS clade</taxon>
        <taxon>Chlamydomonadales</taxon>
        <taxon>Volvocaceae</taxon>
        <taxon>Gonium</taxon>
    </lineage>
</organism>
<feature type="transmembrane region" description="Helical" evidence="8">
    <location>
        <begin position="582"/>
        <end position="603"/>
    </location>
</feature>
<evidence type="ECO:0000256" key="3">
    <source>
        <dbReference type="ARBA" id="ARBA00022692"/>
    </source>
</evidence>
<dbReference type="InterPro" id="IPR036770">
    <property type="entry name" value="Ankyrin_rpt-contain_sf"/>
</dbReference>
<dbReference type="AlphaFoldDB" id="A0A150GKV2"/>
<protein>
    <recommendedName>
        <fullName evidence="9">ABC transporter family G domain-containing protein</fullName>
    </recommendedName>
</protein>
<feature type="region of interest" description="Disordered" evidence="7">
    <location>
        <begin position="273"/>
        <end position="302"/>
    </location>
</feature>
<keyword evidence="5 8" id="KW-0472">Membrane</keyword>
<feature type="repeat" description="ANK" evidence="6">
    <location>
        <begin position="920"/>
        <end position="952"/>
    </location>
</feature>
<dbReference type="Gene3D" id="1.25.40.20">
    <property type="entry name" value="Ankyrin repeat-containing domain"/>
    <property type="match status" value="1"/>
</dbReference>
<dbReference type="InterPro" id="IPR043926">
    <property type="entry name" value="ABCG_dom"/>
</dbReference>
<feature type="transmembrane region" description="Helical" evidence="8">
    <location>
        <begin position="516"/>
        <end position="536"/>
    </location>
</feature>
<dbReference type="SMART" id="SM00248">
    <property type="entry name" value="ANK"/>
    <property type="match status" value="3"/>
</dbReference>
<evidence type="ECO:0000256" key="1">
    <source>
        <dbReference type="ARBA" id="ARBA00004141"/>
    </source>
</evidence>
<comment type="subcellular location">
    <subcellularLocation>
        <location evidence="1">Membrane</location>
        <topology evidence="1">Multi-pass membrane protein</topology>
    </subcellularLocation>
</comment>
<dbReference type="OrthoDB" id="19174at2759"/>
<dbReference type="PROSITE" id="PS50088">
    <property type="entry name" value="ANK_REPEAT"/>
    <property type="match status" value="2"/>
</dbReference>
<evidence type="ECO:0000256" key="8">
    <source>
        <dbReference type="SAM" id="Phobius"/>
    </source>
</evidence>
<sequence>MGITDLHVELDFINFKPKRRSAPMLRISEGGGGGALRQLLNSDDKAMFQDVYRFYRERSRIKAGNIQLISASVRRRAAEVRQIDGDGRGSGASGAAPADRGEALAATSVNSAGSGGEGGGLLSGAAGSGESVPRASPGARLARKKSSTLQLMQLAIRNDMAAQAAMAAANAAAAAFGEGAFIGPTPMRPLLDMGDFLGHDVGGGALSGGVAGRRTAPPLRDAVMRRSSGPQGYLPPPYLYRQGSGVLSGVGSSGRLGEVYNQDYDSPRHVRFQRQRSGRRSVELPFGAPPNDVAGGTAGSRFAQPRRGVSSFLSRGSGGAHLEEIRQQFGSPPLHTRHGSGSAVSATASAALVRARLLEGQQQQGRAATVNVAASALSGLSNVVADVGPASPRGPVGLSPLASAGSGQRLSGGQLRGRLVLRQQRASQLSLISPDEAVHEEGALRGTATAAAATSSMHTLTAGPRATLAGPTEEKEKEEEEEEEELPDGYWFALKWRGSQLLWLVIRKLHNSTRQFWVTVLDVTLLLGAAFIVGNVQGSDWDLGSVPANVTMAYLVQAVLNSVVHLRVFTAARNVQRHECELGVSAVSAYTACVLTDLGWIALSPAIYYAVYHFVVVPRASFSEYYTVGLLVCWWSSGLAYTVSLSMIPPQAQLIFTIVLILIIGAFLHGLSPSIASARGGPMEAVLGFSYSRWAMEAATIKEYKHYMSYRKVEIAATFYDVGICRMDTRMADDGDASVSASEAISFLRLQQTLDESTCDTDYTRACLILFCSGIAWRLVAFVQIIVENHWQRYQLNVERTWRWVNECCSCWNDGRASIIERIVEATQNAVGEAGDVLRGWVAKLHRQKNSRGTYVEWACENGRTDILQELLLAGTKLSDTPESAYRPLQLAIFRGHASIVEVLLSRGYDGMLEDTSSPDGMAPLHRACQYGKKSIVQLLLRAEANPKQKCSKSPVSGVTKP</sequence>
<proteinExistence type="predicted"/>
<dbReference type="PANTHER" id="PTHR48041:SF91">
    <property type="entry name" value="ABC TRANSPORTER G FAMILY MEMBER 28"/>
    <property type="match status" value="1"/>
</dbReference>
<keyword evidence="6" id="KW-0040">ANK repeat</keyword>
<dbReference type="GO" id="GO:0140359">
    <property type="term" value="F:ABC-type transporter activity"/>
    <property type="evidence" value="ECO:0007669"/>
    <property type="project" value="InterPro"/>
</dbReference>
<dbReference type="EMBL" id="LSYV01000017">
    <property type="protein sequence ID" value="KXZ50417.1"/>
    <property type="molecule type" value="Genomic_DNA"/>
</dbReference>